<dbReference type="EMBL" id="MU266399">
    <property type="protein sequence ID" value="KAH7925603.1"/>
    <property type="molecule type" value="Genomic_DNA"/>
</dbReference>
<sequence>MKVLVLGASGFIGLPVCQALCRAGHIVYGFTRSSEKAKQLEAEEIIPIVGEYDNTEPWVSLVSTIDAVIDTVGGRADLRTLTMLLFRAVREAAQTHRGAYAPKLTYIATSGTWVHGDNRSEVVSDTTPITNPVEAVAWRPAVEQEIISDSVLNGMVIRPGLLYGRSGSLLAPLFQSTRETGKVVWYGKPGGRYNLVHCDDLADLYVRAVEKGLLVGGKIFDVANPQTESVDDFLQKLVEVSGVKGPYEYIEASNAYEVALGTTTLLRPYLGRALLDWVPRKAGLIDGLPIYYAAWLAAQ</sequence>
<reference evidence="1" key="1">
    <citation type="journal article" date="2021" name="New Phytol.">
        <title>Evolutionary innovations through gain and loss of genes in the ectomycorrhizal Boletales.</title>
        <authorList>
            <person name="Wu G."/>
            <person name="Miyauchi S."/>
            <person name="Morin E."/>
            <person name="Kuo A."/>
            <person name="Drula E."/>
            <person name="Varga T."/>
            <person name="Kohler A."/>
            <person name="Feng B."/>
            <person name="Cao Y."/>
            <person name="Lipzen A."/>
            <person name="Daum C."/>
            <person name="Hundley H."/>
            <person name="Pangilinan J."/>
            <person name="Johnson J."/>
            <person name="Barry K."/>
            <person name="LaButti K."/>
            <person name="Ng V."/>
            <person name="Ahrendt S."/>
            <person name="Min B."/>
            <person name="Choi I.G."/>
            <person name="Park H."/>
            <person name="Plett J.M."/>
            <person name="Magnuson J."/>
            <person name="Spatafora J.W."/>
            <person name="Nagy L.G."/>
            <person name="Henrissat B."/>
            <person name="Grigoriev I.V."/>
            <person name="Yang Z.L."/>
            <person name="Xu J."/>
            <person name="Martin F.M."/>
        </authorList>
    </citation>
    <scope>NUCLEOTIDE SEQUENCE</scope>
    <source>
        <strain evidence="1">KUC20120723A-06</strain>
    </source>
</reference>
<organism evidence="1 2">
    <name type="scientific">Leucogyrophana mollusca</name>
    <dbReference type="NCBI Taxonomy" id="85980"/>
    <lineage>
        <taxon>Eukaryota</taxon>
        <taxon>Fungi</taxon>
        <taxon>Dikarya</taxon>
        <taxon>Basidiomycota</taxon>
        <taxon>Agaricomycotina</taxon>
        <taxon>Agaricomycetes</taxon>
        <taxon>Agaricomycetidae</taxon>
        <taxon>Boletales</taxon>
        <taxon>Boletales incertae sedis</taxon>
        <taxon>Leucogyrophana</taxon>
    </lineage>
</organism>
<evidence type="ECO:0000313" key="1">
    <source>
        <dbReference type="EMBL" id="KAH7925603.1"/>
    </source>
</evidence>
<protein>
    <submittedName>
        <fullName evidence="1">NAD(P)-binding protein</fullName>
    </submittedName>
</protein>
<keyword evidence="2" id="KW-1185">Reference proteome</keyword>
<name>A0ACB8BL83_9AGAM</name>
<accession>A0ACB8BL83</accession>
<gene>
    <name evidence="1" type="ORF">BV22DRAFT_1033874</name>
</gene>
<proteinExistence type="predicted"/>
<evidence type="ECO:0000313" key="2">
    <source>
        <dbReference type="Proteomes" id="UP000790709"/>
    </source>
</evidence>
<dbReference type="Proteomes" id="UP000790709">
    <property type="component" value="Unassembled WGS sequence"/>
</dbReference>
<comment type="caution">
    <text evidence="1">The sequence shown here is derived from an EMBL/GenBank/DDBJ whole genome shotgun (WGS) entry which is preliminary data.</text>
</comment>